<dbReference type="STRING" id="1203610.HMPREF1536_03796"/>
<organism evidence="2 3">
    <name type="scientific">Parabacteroides gordonii MS-1 = DSM 23371</name>
    <dbReference type="NCBI Taxonomy" id="1203610"/>
    <lineage>
        <taxon>Bacteria</taxon>
        <taxon>Pseudomonadati</taxon>
        <taxon>Bacteroidota</taxon>
        <taxon>Bacteroidia</taxon>
        <taxon>Bacteroidales</taxon>
        <taxon>Tannerellaceae</taxon>
        <taxon>Parabacteroides</taxon>
    </lineage>
</organism>
<accession>A0A0F5J9M7</accession>
<proteinExistence type="predicted"/>
<sequence length="757" mass="87914">MNELSINIFLDNHDVTVLTLFAQQENSLFEVKDAGEFGESPYQLKEGCRYDFELDKYEYYIADNQILTNSQSRQKVTRGYIQTGIFVGTCQIEILERESGQRVGNLKFEVCSSKASYRDDYRKMLEDITVYCTELLMSQNSPVIQKFEVDITKNPKAEYQRFAFVRSLVDSETFADALHQIQLSPVKKWIETDEERNICNVKRLGHQALRQIVCSVNRINIPEKHYLKGTFDSLPRKISVASKRETVDISENRFVKYVLQSFLVFCSSIQRYPDASERLKKEADLTSEKLIMYLSYPLFRNISNINILPLNSPVLQKKEGYREVYQKWLMFDMAARLTWQGGDDVYDAGKKNVAILYEYWLFFKLLDILSKKFQISPKSKKELIEFKDGVLNLALKQGKVIMLGGVYETASRKLNIQFSYNRVFGYTKDYKTAGSWSRSFRPDYTLSIWPGDVTSVQAEREELITHIHFDAKYRIDRLFLSGDENISNEKDSNELSDLKLEEESGTYKRADLLKMHTYKDAIKRTGGAYVLYPGTENHIKFGFHEIIPGLGAFAISPKNENLCLGKFISFLDDVIENFLDRTSQRENLAYHTYSILQQKSTNLYESLPEPYGINRDLLPNKTFVLIGYYKNEEHLKWILKSNLYNTRTGTGNGSLKLNTQFTSARYLLLHGSLGQYFIKMNTVGPRILSKQDLINKEYPGIPQGEYYIVFALEKEKTEYEFTNMRWNLSEITNHKGHQRGVPDTILLSDLMKHRIKD</sequence>
<evidence type="ECO:0000313" key="3">
    <source>
        <dbReference type="Proteomes" id="UP000033035"/>
    </source>
</evidence>
<reference evidence="2 3" key="1">
    <citation type="submission" date="2013-04" db="EMBL/GenBank/DDBJ databases">
        <title>The Genome Sequence of Parabacteroides gordonii DSM 23371.</title>
        <authorList>
            <consortium name="The Broad Institute Genomics Platform"/>
            <person name="Earl A."/>
            <person name="Ward D."/>
            <person name="Feldgarden M."/>
            <person name="Gevers D."/>
            <person name="Martens E."/>
            <person name="Sakamoto M."/>
            <person name="Benno Y."/>
            <person name="Suzuki N."/>
            <person name="Matsunaga N."/>
            <person name="Koshihara K."/>
            <person name="Seki M."/>
            <person name="Komiya H."/>
            <person name="Walker B."/>
            <person name="Young S."/>
            <person name="Zeng Q."/>
            <person name="Gargeya S."/>
            <person name="Fitzgerald M."/>
            <person name="Haas B."/>
            <person name="Abouelleil A."/>
            <person name="Allen A.W."/>
            <person name="Alvarado L."/>
            <person name="Arachchi H.M."/>
            <person name="Berlin A.M."/>
            <person name="Chapman S.B."/>
            <person name="Gainer-Dewar J."/>
            <person name="Goldberg J."/>
            <person name="Griggs A."/>
            <person name="Gujja S."/>
            <person name="Hansen M."/>
            <person name="Howarth C."/>
            <person name="Imamovic A."/>
            <person name="Ireland A."/>
            <person name="Larimer J."/>
            <person name="McCowan C."/>
            <person name="Murphy C."/>
            <person name="Pearson M."/>
            <person name="Poon T.W."/>
            <person name="Priest M."/>
            <person name="Roberts A."/>
            <person name="Saif S."/>
            <person name="Shea T."/>
            <person name="Sisk P."/>
            <person name="Sykes S."/>
            <person name="Wortman J."/>
            <person name="Nusbaum C."/>
            <person name="Birren B."/>
        </authorList>
    </citation>
    <scope>NUCLEOTIDE SEQUENCE [LARGE SCALE GENOMIC DNA]</scope>
    <source>
        <strain evidence="2 3">MS-1</strain>
    </source>
</reference>
<dbReference type="EMBL" id="AQHW01000017">
    <property type="protein sequence ID" value="KKB54215.1"/>
    <property type="molecule type" value="Genomic_DNA"/>
</dbReference>
<gene>
    <name evidence="2" type="ORF">HMPREF1536_03796</name>
</gene>
<dbReference type="InterPro" id="IPR018633">
    <property type="entry name" value="DUF2357"/>
</dbReference>
<dbReference type="InterPro" id="IPR007505">
    <property type="entry name" value="PDDEXK_7"/>
</dbReference>
<keyword evidence="3" id="KW-1185">Reference proteome</keyword>
<dbReference type="Pfam" id="PF09823">
    <property type="entry name" value="DUF2357"/>
    <property type="match status" value="1"/>
</dbReference>
<evidence type="ECO:0000259" key="1">
    <source>
        <dbReference type="Pfam" id="PF09823"/>
    </source>
</evidence>
<comment type="caution">
    <text evidence="2">The sequence shown here is derived from an EMBL/GenBank/DDBJ whole genome shotgun (WGS) entry which is preliminary data.</text>
</comment>
<dbReference type="Proteomes" id="UP000033035">
    <property type="component" value="Unassembled WGS sequence"/>
</dbReference>
<evidence type="ECO:0000313" key="2">
    <source>
        <dbReference type="EMBL" id="KKB54215.1"/>
    </source>
</evidence>
<name>A0A0F5J9M7_9BACT</name>
<dbReference type="Pfam" id="PF04411">
    <property type="entry name" value="PDDEXK_7"/>
    <property type="match status" value="1"/>
</dbReference>
<dbReference type="RefSeq" id="WP_044192559.1">
    <property type="nucleotide sequence ID" value="NZ_AUAE01000029.1"/>
</dbReference>
<dbReference type="AlphaFoldDB" id="A0A0F5J9M7"/>
<feature type="domain" description="DUF2357" evidence="1">
    <location>
        <begin position="79"/>
        <end position="328"/>
    </location>
</feature>
<protein>
    <recommendedName>
        <fullName evidence="1">DUF2357 domain-containing protein</fullName>
    </recommendedName>
</protein>
<dbReference type="HOGENOM" id="CLU_371632_0_0_10"/>
<dbReference type="PATRIC" id="fig|1203610.3.peg.3870"/>